<keyword evidence="1" id="KW-0812">Transmembrane</keyword>
<protein>
    <submittedName>
        <fullName evidence="3">Uncharacterized protein</fullName>
    </submittedName>
</protein>
<keyword evidence="4" id="KW-1185">Reference proteome</keyword>
<dbReference type="EMBL" id="CAJZBQ010000035">
    <property type="protein sequence ID" value="CAG9323948.1"/>
    <property type="molecule type" value="Genomic_DNA"/>
</dbReference>
<feature type="signal peptide" evidence="2">
    <location>
        <begin position="1"/>
        <end position="25"/>
    </location>
</feature>
<evidence type="ECO:0000256" key="1">
    <source>
        <dbReference type="SAM" id="Phobius"/>
    </source>
</evidence>
<sequence length="318" mass="36991">MFAFLIVGIAVLAACIIVMAPFCHAAIKIENNLWNNLRKNVHKNYFELIQSSLERLKKVHSQAEDIPYNRNPSKIPFNFKKYWKYLWRISLYLIVILLFSIINITYLYENCSQTLAHRPEVIRELINMQILYVTLGIWASEAAIETVGISLKNQIPYSYPFRNSLASMTDAMLRIKYSQSIIRNSKYSHILSKKFDKIFFEKADDSTWDEFAYGLYSAGEMTLFHADFVSDSFSEFSQLSRFMLIINDLDLSFNGLISEIDQYSQSVIDGQISVIIGVLGVFIIISFIMYFGIYLSFFVGEKKYLRKINSLMEIIPYR</sequence>
<name>A0AAU9JCF9_9CILI</name>
<organism evidence="3 4">
    <name type="scientific">Blepharisma stoltei</name>
    <dbReference type="NCBI Taxonomy" id="1481888"/>
    <lineage>
        <taxon>Eukaryota</taxon>
        <taxon>Sar</taxon>
        <taxon>Alveolata</taxon>
        <taxon>Ciliophora</taxon>
        <taxon>Postciliodesmatophora</taxon>
        <taxon>Heterotrichea</taxon>
        <taxon>Heterotrichida</taxon>
        <taxon>Blepharismidae</taxon>
        <taxon>Blepharisma</taxon>
    </lineage>
</organism>
<keyword evidence="2" id="KW-0732">Signal</keyword>
<dbReference type="Proteomes" id="UP001162131">
    <property type="component" value="Unassembled WGS sequence"/>
</dbReference>
<feature type="chain" id="PRO_5043572012" evidence="2">
    <location>
        <begin position="26"/>
        <end position="318"/>
    </location>
</feature>
<feature type="transmembrane region" description="Helical" evidence="1">
    <location>
        <begin position="272"/>
        <end position="297"/>
    </location>
</feature>
<gene>
    <name evidence="3" type="ORF">BSTOLATCC_MIC34978</name>
</gene>
<dbReference type="AlphaFoldDB" id="A0AAU9JCF9"/>
<keyword evidence="1" id="KW-1133">Transmembrane helix</keyword>
<evidence type="ECO:0000313" key="3">
    <source>
        <dbReference type="EMBL" id="CAG9323948.1"/>
    </source>
</evidence>
<evidence type="ECO:0000256" key="2">
    <source>
        <dbReference type="SAM" id="SignalP"/>
    </source>
</evidence>
<proteinExistence type="predicted"/>
<comment type="caution">
    <text evidence="3">The sequence shown here is derived from an EMBL/GenBank/DDBJ whole genome shotgun (WGS) entry which is preliminary data.</text>
</comment>
<feature type="transmembrane region" description="Helical" evidence="1">
    <location>
        <begin position="85"/>
        <end position="108"/>
    </location>
</feature>
<reference evidence="3" key="1">
    <citation type="submission" date="2021-09" db="EMBL/GenBank/DDBJ databases">
        <authorList>
            <consortium name="AG Swart"/>
            <person name="Singh M."/>
            <person name="Singh A."/>
            <person name="Seah K."/>
            <person name="Emmerich C."/>
        </authorList>
    </citation>
    <scope>NUCLEOTIDE SEQUENCE</scope>
    <source>
        <strain evidence="3">ATCC30299</strain>
    </source>
</reference>
<accession>A0AAU9JCF9</accession>
<keyword evidence="1" id="KW-0472">Membrane</keyword>
<evidence type="ECO:0000313" key="4">
    <source>
        <dbReference type="Proteomes" id="UP001162131"/>
    </source>
</evidence>